<evidence type="ECO:0008006" key="11">
    <source>
        <dbReference type="Google" id="ProtNLM"/>
    </source>
</evidence>
<feature type="transmembrane region" description="Helical" evidence="8">
    <location>
        <begin position="180"/>
        <end position="197"/>
    </location>
</feature>
<dbReference type="PANTHER" id="PTHR33452:SF1">
    <property type="entry name" value="INNER MEMBRANE PROTEIN YPHA-RELATED"/>
    <property type="match status" value="1"/>
</dbReference>
<accession>A0ABN2I363</accession>
<gene>
    <name evidence="9" type="ORF">GCM10009831_02480</name>
</gene>
<feature type="transmembrane region" description="Helical" evidence="8">
    <location>
        <begin position="248"/>
        <end position="268"/>
    </location>
</feature>
<name>A0ABN2I363_9ACTN</name>
<evidence type="ECO:0000256" key="3">
    <source>
        <dbReference type="ARBA" id="ARBA00022475"/>
    </source>
</evidence>
<proteinExistence type="inferred from homology"/>
<feature type="region of interest" description="Disordered" evidence="7">
    <location>
        <begin position="72"/>
        <end position="100"/>
    </location>
</feature>
<keyword evidence="4 8" id="KW-0812">Transmembrane</keyword>
<dbReference type="InterPro" id="IPR032808">
    <property type="entry name" value="DoxX"/>
</dbReference>
<keyword evidence="10" id="KW-1185">Reference proteome</keyword>
<evidence type="ECO:0000256" key="2">
    <source>
        <dbReference type="ARBA" id="ARBA00006679"/>
    </source>
</evidence>
<evidence type="ECO:0000256" key="5">
    <source>
        <dbReference type="ARBA" id="ARBA00022989"/>
    </source>
</evidence>
<keyword evidence="5 8" id="KW-1133">Transmembrane helix</keyword>
<feature type="transmembrane region" description="Helical" evidence="8">
    <location>
        <begin position="154"/>
        <end position="173"/>
    </location>
</feature>
<keyword evidence="3" id="KW-1003">Cell membrane</keyword>
<dbReference type="PANTHER" id="PTHR33452">
    <property type="entry name" value="OXIDOREDUCTASE CATD-RELATED"/>
    <property type="match status" value="1"/>
</dbReference>
<dbReference type="InterPro" id="IPR051907">
    <property type="entry name" value="DoxX-like_oxidoreductase"/>
</dbReference>
<feature type="transmembrane region" description="Helical" evidence="8">
    <location>
        <begin position="112"/>
        <end position="134"/>
    </location>
</feature>
<comment type="similarity">
    <text evidence="2">Belongs to the DoxX family.</text>
</comment>
<evidence type="ECO:0000256" key="1">
    <source>
        <dbReference type="ARBA" id="ARBA00004651"/>
    </source>
</evidence>
<dbReference type="Proteomes" id="UP001500383">
    <property type="component" value="Unassembled WGS sequence"/>
</dbReference>
<evidence type="ECO:0000256" key="4">
    <source>
        <dbReference type="ARBA" id="ARBA00022692"/>
    </source>
</evidence>
<protein>
    <recommendedName>
        <fullName evidence="11">DoxX family protein</fullName>
    </recommendedName>
</protein>
<evidence type="ECO:0000256" key="8">
    <source>
        <dbReference type="SAM" id="Phobius"/>
    </source>
</evidence>
<evidence type="ECO:0000256" key="7">
    <source>
        <dbReference type="SAM" id="MobiDB-lite"/>
    </source>
</evidence>
<sequence>MRRVLGAGAREAAYGRMVTSSTPGDDARTEIIHDVDYPLDVPNATGTGSGTGTTDSATTAFPAAGRTDYSQFSESGGYDTSTPLPFGDQPTTIDPAPRDEISRRGTTDFGLFLLRLAVGVLLAMRGLQKLFGLFGGPGLDGFTQTLTESGFEQARLLAIAGGVVELVAGILLVVGLATPVAAAGLLGLVGLGLAVRLTGDDPVPLLGETTRGLETSVLYVAALLTLLFAGAGRWSVDRKWQWSHRPRFSGVIWLLLAVIAAGVIWYLLNGSNPLMSTTDSPAVTAG</sequence>
<comment type="caution">
    <text evidence="9">The sequence shown here is derived from an EMBL/GenBank/DDBJ whole genome shotgun (WGS) entry which is preliminary data.</text>
</comment>
<feature type="compositionally biased region" description="Polar residues" evidence="7">
    <location>
        <begin position="72"/>
        <end position="83"/>
    </location>
</feature>
<organism evidence="9 10">
    <name type="scientific">Dietzia cercidiphylli</name>
    <dbReference type="NCBI Taxonomy" id="498199"/>
    <lineage>
        <taxon>Bacteria</taxon>
        <taxon>Bacillati</taxon>
        <taxon>Actinomycetota</taxon>
        <taxon>Actinomycetes</taxon>
        <taxon>Mycobacteriales</taxon>
        <taxon>Dietziaceae</taxon>
        <taxon>Dietzia</taxon>
    </lineage>
</organism>
<evidence type="ECO:0000313" key="10">
    <source>
        <dbReference type="Proteomes" id="UP001500383"/>
    </source>
</evidence>
<comment type="subcellular location">
    <subcellularLocation>
        <location evidence="1">Cell membrane</location>
        <topology evidence="1">Multi-pass membrane protein</topology>
    </subcellularLocation>
</comment>
<keyword evidence="6 8" id="KW-0472">Membrane</keyword>
<feature type="transmembrane region" description="Helical" evidence="8">
    <location>
        <begin position="217"/>
        <end position="236"/>
    </location>
</feature>
<dbReference type="Pfam" id="PF07681">
    <property type="entry name" value="DoxX"/>
    <property type="match status" value="1"/>
</dbReference>
<dbReference type="EMBL" id="BAAAQG010000002">
    <property type="protein sequence ID" value="GAA1697871.1"/>
    <property type="molecule type" value="Genomic_DNA"/>
</dbReference>
<evidence type="ECO:0000313" key="9">
    <source>
        <dbReference type="EMBL" id="GAA1697871.1"/>
    </source>
</evidence>
<evidence type="ECO:0000256" key="6">
    <source>
        <dbReference type="ARBA" id="ARBA00023136"/>
    </source>
</evidence>
<reference evidence="9 10" key="1">
    <citation type="journal article" date="2019" name="Int. J. Syst. Evol. Microbiol.">
        <title>The Global Catalogue of Microorganisms (GCM) 10K type strain sequencing project: providing services to taxonomists for standard genome sequencing and annotation.</title>
        <authorList>
            <consortium name="The Broad Institute Genomics Platform"/>
            <consortium name="The Broad Institute Genome Sequencing Center for Infectious Disease"/>
            <person name="Wu L."/>
            <person name="Ma J."/>
        </authorList>
    </citation>
    <scope>NUCLEOTIDE SEQUENCE [LARGE SCALE GENOMIC DNA]</scope>
    <source>
        <strain evidence="9 10">JCM 16002</strain>
    </source>
</reference>